<evidence type="ECO:0000313" key="2">
    <source>
        <dbReference type="EMBL" id="NOU52291.1"/>
    </source>
</evidence>
<keyword evidence="1" id="KW-0812">Transmembrane</keyword>
<feature type="transmembrane region" description="Helical" evidence="1">
    <location>
        <begin position="42"/>
        <end position="62"/>
    </location>
</feature>
<name>A0A849VKR1_9GAMM</name>
<keyword evidence="1" id="KW-1133">Transmembrane helix</keyword>
<keyword evidence="1" id="KW-0472">Membrane</keyword>
<organism evidence="2 3">
    <name type="scientific">Pseudoalteromonas caenipelagi</name>
    <dbReference type="NCBI Taxonomy" id="2726988"/>
    <lineage>
        <taxon>Bacteria</taxon>
        <taxon>Pseudomonadati</taxon>
        <taxon>Pseudomonadota</taxon>
        <taxon>Gammaproteobacteria</taxon>
        <taxon>Alteromonadales</taxon>
        <taxon>Pseudoalteromonadaceae</taxon>
        <taxon>Pseudoalteromonas</taxon>
    </lineage>
</organism>
<sequence>MEYIHKFAVYLHICLGSFALVLFWVPIFASKGSKTHNRYGQYYNWSMYGTSILGVIACILVLVDPVSVKPKTFVDMAEQAQYISNTRIFSLFLLMLSLLVLVSIYHGEQVLKAKANNALLRTPLHLGLFCILVVTALISMALGIIHSQTLLIVFAVLSLLVVSRYIRYVYKAKVQPRAWVIEHLIAMLGSGIGVYTAFSAFGGRHIFSYLLGEQAAFLSWIVPSVIGTVSISWSRRYFEKKFKVAK</sequence>
<dbReference type="RefSeq" id="WP_171627349.1">
    <property type="nucleotide sequence ID" value="NZ_JABBPG010000008.1"/>
</dbReference>
<evidence type="ECO:0000256" key="1">
    <source>
        <dbReference type="SAM" id="Phobius"/>
    </source>
</evidence>
<comment type="caution">
    <text evidence="2">The sequence shown here is derived from an EMBL/GenBank/DDBJ whole genome shotgun (WGS) entry which is preliminary data.</text>
</comment>
<keyword evidence="3" id="KW-1185">Reference proteome</keyword>
<feature type="transmembrane region" description="Helical" evidence="1">
    <location>
        <begin position="178"/>
        <end position="202"/>
    </location>
</feature>
<feature type="transmembrane region" description="Helical" evidence="1">
    <location>
        <begin position="150"/>
        <end position="166"/>
    </location>
</feature>
<feature type="transmembrane region" description="Helical" evidence="1">
    <location>
        <begin position="7"/>
        <end position="30"/>
    </location>
</feature>
<feature type="transmembrane region" description="Helical" evidence="1">
    <location>
        <begin position="82"/>
        <end position="105"/>
    </location>
</feature>
<protein>
    <recommendedName>
        <fullName evidence="4">DUF2306 domain-containing protein</fullName>
    </recommendedName>
</protein>
<accession>A0A849VKR1</accession>
<evidence type="ECO:0000313" key="3">
    <source>
        <dbReference type="Proteomes" id="UP000586305"/>
    </source>
</evidence>
<reference evidence="2 3" key="1">
    <citation type="submission" date="2020-04" db="EMBL/GenBank/DDBJ databases">
        <title>Pseudoalteromonas caenipelagi sp. nov., isolated from a tidal flat.</title>
        <authorList>
            <person name="Park S."/>
            <person name="Yoon J.-H."/>
        </authorList>
    </citation>
    <scope>NUCLEOTIDE SEQUENCE [LARGE SCALE GENOMIC DNA]</scope>
    <source>
        <strain evidence="2 3">JBTF-M23</strain>
    </source>
</reference>
<dbReference type="AlphaFoldDB" id="A0A849VKR1"/>
<feature type="transmembrane region" description="Helical" evidence="1">
    <location>
        <begin position="214"/>
        <end position="233"/>
    </location>
</feature>
<dbReference type="EMBL" id="JABBPG010000008">
    <property type="protein sequence ID" value="NOU52291.1"/>
    <property type="molecule type" value="Genomic_DNA"/>
</dbReference>
<feature type="transmembrane region" description="Helical" evidence="1">
    <location>
        <begin position="126"/>
        <end position="144"/>
    </location>
</feature>
<dbReference type="Proteomes" id="UP000586305">
    <property type="component" value="Unassembled WGS sequence"/>
</dbReference>
<evidence type="ECO:0008006" key="4">
    <source>
        <dbReference type="Google" id="ProtNLM"/>
    </source>
</evidence>
<proteinExistence type="predicted"/>
<gene>
    <name evidence="2" type="ORF">HG263_17315</name>
</gene>